<comment type="subcellular location">
    <subcellularLocation>
        <location evidence="1">Cell membrane</location>
        <topology evidence="1">Single-pass type I membrane protein</topology>
    </subcellularLocation>
    <subcellularLocation>
        <location evidence="14">Synapse</location>
    </subcellularLocation>
</comment>
<evidence type="ECO:0000256" key="1">
    <source>
        <dbReference type="ARBA" id="ARBA00004251"/>
    </source>
</evidence>
<feature type="region of interest" description="Disordered" evidence="17">
    <location>
        <begin position="1585"/>
        <end position="1609"/>
    </location>
</feature>
<dbReference type="InterPro" id="IPR036116">
    <property type="entry name" value="FN3_sf"/>
</dbReference>
<evidence type="ECO:0000313" key="21">
    <source>
        <dbReference type="Ensembl" id="ENSJHYP00000013370.1"/>
    </source>
</evidence>
<feature type="domain" description="Fibronectin type-III" evidence="20">
    <location>
        <begin position="916"/>
        <end position="1012"/>
    </location>
</feature>
<dbReference type="FunFam" id="2.60.40.10:FF:000482">
    <property type="entry name" value="Down syndrome cell adhesion molecule like 1"/>
    <property type="match status" value="1"/>
</dbReference>
<keyword evidence="8 18" id="KW-1133">Transmembrane helix</keyword>
<feature type="domain" description="Fibronectin type-III" evidence="20">
    <location>
        <begin position="812"/>
        <end position="911"/>
    </location>
</feature>
<dbReference type="SUPFAM" id="SSF49265">
    <property type="entry name" value="Fibronectin type III"/>
    <property type="match status" value="3"/>
</dbReference>
<dbReference type="InterPro" id="IPR003599">
    <property type="entry name" value="Ig_sub"/>
</dbReference>
<feature type="region of interest" description="Disordered" evidence="17">
    <location>
        <begin position="1645"/>
        <end position="1669"/>
    </location>
</feature>
<dbReference type="GO" id="GO:0060219">
    <property type="term" value="P:camera-type eye photoreceptor cell differentiation"/>
    <property type="evidence" value="ECO:0007669"/>
    <property type="project" value="UniProtKB-ARBA"/>
</dbReference>
<dbReference type="SMART" id="SM00409">
    <property type="entry name" value="IG"/>
    <property type="match status" value="7"/>
</dbReference>
<dbReference type="SUPFAM" id="SSF48726">
    <property type="entry name" value="Immunoglobulin"/>
    <property type="match status" value="8"/>
</dbReference>
<feature type="compositionally biased region" description="Pro residues" evidence="17">
    <location>
        <begin position="1719"/>
        <end position="1728"/>
    </location>
</feature>
<evidence type="ECO:0000256" key="6">
    <source>
        <dbReference type="ARBA" id="ARBA00022889"/>
    </source>
</evidence>
<protein>
    <recommendedName>
        <fullName evidence="16">Cell adhesion molecule DSCAML1</fullName>
    </recommendedName>
</protein>
<dbReference type="InterPro" id="IPR056754">
    <property type="entry name" value="DSCAM/DSCAML_C"/>
</dbReference>
<dbReference type="InterPro" id="IPR003961">
    <property type="entry name" value="FN3_dom"/>
</dbReference>
<accession>A0A8C5NP57</accession>
<dbReference type="Gene3D" id="2.60.40.10">
    <property type="entry name" value="Immunoglobulins"/>
    <property type="match status" value="15"/>
</dbReference>
<evidence type="ECO:0000256" key="2">
    <source>
        <dbReference type="ARBA" id="ARBA00022475"/>
    </source>
</evidence>
<evidence type="ECO:0000256" key="9">
    <source>
        <dbReference type="ARBA" id="ARBA00023018"/>
    </source>
</evidence>
<dbReference type="InterPro" id="IPR036179">
    <property type="entry name" value="Ig-like_dom_sf"/>
</dbReference>
<reference evidence="21" key="1">
    <citation type="submission" date="2025-08" db="UniProtKB">
        <authorList>
            <consortium name="Ensembl"/>
        </authorList>
    </citation>
    <scope>IDENTIFICATION</scope>
</reference>
<dbReference type="Pfam" id="PF25059">
    <property type="entry name" value="FN3_DSCAM-DSCAML_C"/>
    <property type="match status" value="1"/>
</dbReference>
<keyword evidence="11" id="KW-1015">Disulfide bond</keyword>
<evidence type="ECO:0000256" key="17">
    <source>
        <dbReference type="SAM" id="MobiDB-lite"/>
    </source>
</evidence>
<dbReference type="Ensembl" id="ENSJHYT00000016170.1">
    <property type="protein sequence ID" value="ENSJHYP00000013370.1"/>
    <property type="gene ID" value="ENSJHYG00000010362.1"/>
</dbReference>
<evidence type="ECO:0000256" key="5">
    <source>
        <dbReference type="ARBA" id="ARBA00022737"/>
    </source>
</evidence>
<dbReference type="FunFam" id="2.60.40.10:FF:000104">
    <property type="entry name" value="Down syndrome cell adhesion molecule b"/>
    <property type="match status" value="1"/>
</dbReference>
<feature type="domain" description="Ig-like" evidence="19">
    <location>
        <begin position="57"/>
        <end position="141"/>
    </location>
</feature>
<dbReference type="CDD" id="cd00096">
    <property type="entry name" value="Ig"/>
    <property type="match status" value="1"/>
</dbReference>
<dbReference type="InterPro" id="IPR007110">
    <property type="entry name" value="Ig-like_dom"/>
</dbReference>
<evidence type="ECO:0000256" key="14">
    <source>
        <dbReference type="ARBA" id="ARBA00034103"/>
    </source>
</evidence>
<dbReference type="PANTHER" id="PTHR44170:SF53">
    <property type="entry name" value="DS CELL ADHESION MOLECULE LIKE 1"/>
    <property type="match status" value="1"/>
</dbReference>
<comment type="subunit">
    <text evidence="15">Homodimer; mediates homophilic interactions to promote cell adhesion.</text>
</comment>
<evidence type="ECO:0000256" key="13">
    <source>
        <dbReference type="ARBA" id="ARBA00023319"/>
    </source>
</evidence>
<dbReference type="InterPro" id="IPR003598">
    <property type="entry name" value="Ig_sub2"/>
</dbReference>
<evidence type="ECO:0000259" key="20">
    <source>
        <dbReference type="PROSITE" id="PS50853"/>
    </source>
</evidence>
<feature type="compositionally biased region" description="Polar residues" evidence="17">
    <location>
        <begin position="1585"/>
        <end position="1594"/>
    </location>
</feature>
<keyword evidence="5" id="KW-0677">Repeat</keyword>
<dbReference type="SMART" id="SM00060">
    <property type="entry name" value="FN3"/>
    <property type="match status" value="6"/>
</dbReference>
<feature type="region of interest" description="Disordered" evidence="17">
    <location>
        <begin position="277"/>
        <end position="298"/>
    </location>
</feature>
<keyword evidence="13" id="KW-0393">Immunoglobulin domain</keyword>
<dbReference type="FunFam" id="2.60.40.10:FF:000333">
    <property type="entry name" value="Down syndrome cell adhesion molecule"/>
    <property type="match status" value="1"/>
</dbReference>
<dbReference type="GO" id="GO:0007416">
    <property type="term" value="P:synapse assembly"/>
    <property type="evidence" value="ECO:0007669"/>
    <property type="project" value="UniProtKB-ARBA"/>
</dbReference>
<dbReference type="CDD" id="cd00063">
    <property type="entry name" value="FN3"/>
    <property type="match status" value="6"/>
</dbReference>
<feature type="region of interest" description="Disordered" evidence="17">
    <location>
        <begin position="1520"/>
        <end position="1543"/>
    </location>
</feature>
<dbReference type="FunFam" id="2.60.40.10:FF:000167">
    <property type="entry name" value="Down syndrome cell adhesion molecule b"/>
    <property type="match status" value="1"/>
</dbReference>
<dbReference type="FunFam" id="2.60.40.10:FF:000215">
    <property type="entry name" value="Down syndrome cell adhesion molecule a"/>
    <property type="match status" value="1"/>
</dbReference>
<keyword evidence="3 18" id="KW-0812">Transmembrane</keyword>
<dbReference type="OMA" id="ELIITWQ"/>
<dbReference type="GO" id="GO:0010842">
    <property type="term" value="P:retina layer formation"/>
    <property type="evidence" value="ECO:0007669"/>
    <property type="project" value="UniProtKB-ARBA"/>
</dbReference>
<dbReference type="GO" id="GO:0005886">
    <property type="term" value="C:plasma membrane"/>
    <property type="evidence" value="ECO:0007669"/>
    <property type="project" value="UniProtKB-SubCell"/>
</dbReference>
<evidence type="ECO:0000256" key="11">
    <source>
        <dbReference type="ARBA" id="ARBA00023157"/>
    </source>
</evidence>
<dbReference type="InterPro" id="IPR013098">
    <property type="entry name" value="Ig_I-set"/>
</dbReference>
<keyword evidence="22" id="KW-1185">Reference proteome</keyword>
<feature type="compositionally biased region" description="Polar residues" evidence="17">
    <location>
        <begin position="1645"/>
        <end position="1667"/>
    </location>
</feature>
<evidence type="ECO:0000256" key="15">
    <source>
        <dbReference type="ARBA" id="ARBA00065695"/>
    </source>
</evidence>
<dbReference type="FunFam" id="2.60.40.10:FF:000141">
    <property type="entry name" value="Down syndrome cell adhesion molecule a"/>
    <property type="match status" value="1"/>
</dbReference>
<keyword evidence="7" id="KW-0524">Neurogenesis</keyword>
<dbReference type="FunFam" id="2.60.40.10:FF:001868">
    <property type="entry name" value="Down syndrome cell adhesion molecule"/>
    <property type="match status" value="1"/>
</dbReference>
<evidence type="ECO:0000256" key="16">
    <source>
        <dbReference type="ARBA" id="ARBA00072807"/>
    </source>
</evidence>
<evidence type="ECO:0000313" key="22">
    <source>
        <dbReference type="Proteomes" id="UP000694408"/>
    </source>
</evidence>
<feature type="domain" description="Ig-like" evidence="19">
    <location>
        <begin position="1096"/>
        <end position="1185"/>
    </location>
</feature>
<evidence type="ECO:0000256" key="7">
    <source>
        <dbReference type="ARBA" id="ARBA00022902"/>
    </source>
</evidence>
<evidence type="ECO:0000256" key="18">
    <source>
        <dbReference type="SAM" id="Phobius"/>
    </source>
</evidence>
<sequence>SKNRFFITSYGGLYISDVQKEDALSTYRCITKHKYSGETRQSNGARLSVSDPAESIPTMLDSFQSREVKAGRLVELPCIASGYPNPAVRWIKDGRPLPADSRWSKRITGLTISDLRVEDSGTYICEVTNTFGSAEVTGTLTVIDPLRVTLTPKKLKTGIGSTVILSCALSGSPEYVIRWYRNTDLVAVDDYISIRGISNETLLITAAQKSHSGAYQCFATRKSQTAQDFSIITLEDGTPRIVSSFSEKVVNPGEQFSLMCAAKGAPPPTVTWALDDEPIPRDSGHRSNQYTMSDGTTVSHMNVSGPQIKDGGVYRCTARNSVGSAEYQARINVRGPPSIRAMKNITAVAGRDTFINCRVIGYPYYSIKWYKDSLLLPDNHRQVVFENGTLKLMDVQKGMDEGEYLCSVLIQPQLSISQSVHVTVKVPPLIQPFEFPPASIGQLLYIPCVVSSGDMPIHITWRKDGHVILSGSGVTIESKEFMSSLQISSVSLKHNGNYTCIASNDAATVSRERQLIVRVPPRFVVQPNNQDGIYGKAGVLNCSVDGYPPPKVMWKHAKGSGNPQQYHPIPLTGRIQILPNSSLLIRHVLEEDIGYYLCQASNGVGTDISKSMFLTVKIPAMITSHPNTTIAIKGQTKELNCTARGERPIIIRWEKGDTVIDPDRNMRYAITTKDNGDEVISTLKVRAGLPLLLGPSSACVPNLPACPQEPPDPPELEIREVKARSMNLRWTQRFDGNSIITGFDIEYKNKSDSWDFKQSTRNISPTINQANIVDLHPASVYSIRMYSFNKIGRSEPSKELTISTEEAAPDGPPMDVTLQPITSQSIQVTWKAPKKELQNGVIRGYQIGYRENSPGSNGQYSIVEMKATGDSEVYTLDNLKKFAQYGVVVQAFNRAGTGPSSSEINATTLEDVPSQPPENVRAISITSDVAVISWSEPPRSTLNGVLKGYRVIFWSLYMDGEWGEMQNITTTRERVELRGMEKFTNYSVQVLAYTQAGDGVRSSVLYIQTKEDIPGPPAGIKAVPSSASSVVVSWLPPAKPNGIIRKYTIFCSSPGSGEYETSPDQLFYRIAHLNRGQQYLLWVAAVTSAGRGNISEKVTIEPAGKAPAKIISFGGTVTTPWMKDVRLPCNSVGEPVPAIKWTKDSEDSAIPVTVDGHRLIQANGTLVLRSVKAEDSGYYTCTATNTWGFDTIIINLLVQVPPDQPRLTVSKTSASSITLAWIPGDNGGSSIRGFVLQYSVDNSEEWKDVFISSSERSFKLESLKCGTWYKVKLLSQNPLILWIPTEPSFSKDQHLFTHINSTHARLNLQGWSSGGCPITAIVLEYRPKGNWVWQSLRTNSSSEVFLTELREATWYELRMKACNSAGCGNETAQFATLDYDGSTIPPIKSAQGEGDDVKKLFTIACPVILATLGVALLFIIRKKRKEKRLKRLRGEMGFRGAAHGTPDCVPQCWAPMDGLWASRCLQCLARERFEIHFPCTGDDKATIPVTDTEFSQAVNPQSFCTGVSLHHPALIQNTGPLIDMSDIRPGTNPVSRKSVKSAHSTRNRYSSQWTLTKCQASTPARTLTSDWRTVGSQHGITVTESDSYSASLSQDTDKGRNSMVSTESASSTYEELARAYEHAKLEEQLQHAKFEITECFISDSSSDQMTTGTTDNADSMTSMSTPSEPGICRFTASPPKPQDSERGKGVAVPIPHRASKSRFLWDLWGSCPSSRTLPMPGPAGPAPAPAAGTAPAPPVPAEPPVPAGAAAEARVPTHSKVGGSRDSLLEMSTSGVGRSQKQGAGAYSKSYTLV</sequence>
<feature type="domain" description="Fibronectin type-III" evidence="20">
    <location>
        <begin position="710"/>
        <end position="807"/>
    </location>
</feature>
<dbReference type="FunFam" id="2.60.40.10:FF:000120">
    <property type="entry name" value="Down syndrome cell adhesion molecule like 1"/>
    <property type="match status" value="1"/>
</dbReference>
<dbReference type="InterPro" id="IPR013106">
    <property type="entry name" value="Ig_V-set"/>
</dbReference>
<dbReference type="FunFam" id="2.60.40.10:FF:000477">
    <property type="entry name" value="DS cell adhesion molecule like 1"/>
    <property type="match status" value="1"/>
</dbReference>
<dbReference type="PROSITE" id="PS50853">
    <property type="entry name" value="FN3"/>
    <property type="match status" value="5"/>
</dbReference>
<dbReference type="FunFam" id="2.60.40.10:FF:000017">
    <property type="entry name" value="Down syndrome cell adhesion molecule b"/>
    <property type="match status" value="2"/>
</dbReference>
<dbReference type="SMART" id="SM00408">
    <property type="entry name" value="IGc2"/>
    <property type="match status" value="7"/>
</dbReference>
<feature type="transmembrane region" description="Helical" evidence="18">
    <location>
        <begin position="1400"/>
        <end position="1420"/>
    </location>
</feature>
<proteinExistence type="predicted"/>
<feature type="domain" description="Fibronectin type-III" evidence="20">
    <location>
        <begin position="1016"/>
        <end position="1106"/>
    </location>
</feature>
<dbReference type="FunFam" id="2.60.40.10:FF:000172">
    <property type="entry name" value="Down syndrome cell adhesion molecule b"/>
    <property type="match status" value="1"/>
</dbReference>
<dbReference type="SMART" id="SM00406">
    <property type="entry name" value="IGv"/>
    <property type="match status" value="2"/>
</dbReference>
<dbReference type="Pfam" id="PF00041">
    <property type="entry name" value="fn3"/>
    <property type="match status" value="5"/>
</dbReference>
<reference evidence="21" key="2">
    <citation type="submission" date="2025-09" db="UniProtKB">
        <authorList>
            <consortium name="Ensembl"/>
        </authorList>
    </citation>
    <scope>IDENTIFICATION</scope>
</reference>
<feature type="domain" description="Ig-like" evidence="19">
    <location>
        <begin position="521"/>
        <end position="615"/>
    </location>
</feature>
<feature type="domain" description="Ig-like" evidence="19">
    <location>
        <begin position="239"/>
        <end position="332"/>
    </location>
</feature>
<dbReference type="Pfam" id="PF13927">
    <property type="entry name" value="Ig_3"/>
    <property type="match status" value="4"/>
</dbReference>
<dbReference type="CDD" id="cd05734">
    <property type="entry name" value="Ig_DSCAM"/>
    <property type="match status" value="1"/>
</dbReference>
<dbReference type="Pfam" id="PF07679">
    <property type="entry name" value="I-set"/>
    <property type="match status" value="3"/>
</dbReference>
<dbReference type="Proteomes" id="UP000694408">
    <property type="component" value="Unplaced"/>
</dbReference>
<feature type="domain" description="Ig-like" evidence="19">
    <location>
        <begin position="619"/>
        <end position="655"/>
    </location>
</feature>
<dbReference type="InterPro" id="IPR013783">
    <property type="entry name" value="Ig-like_fold"/>
</dbReference>
<feature type="domain" description="Ig-like" evidence="19">
    <location>
        <begin position="427"/>
        <end position="516"/>
    </location>
</feature>
<keyword evidence="9" id="KW-0770">Synapse</keyword>
<evidence type="ECO:0000256" key="8">
    <source>
        <dbReference type="ARBA" id="ARBA00022989"/>
    </source>
</evidence>
<dbReference type="CDD" id="cd20958">
    <property type="entry name" value="IgI_5_Dscam"/>
    <property type="match status" value="1"/>
</dbReference>
<keyword evidence="2" id="KW-1003">Cell membrane</keyword>
<evidence type="ECO:0000259" key="19">
    <source>
        <dbReference type="PROSITE" id="PS50835"/>
    </source>
</evidence>
<feature type="domain" description="Ig-like" evidence="19">
    <location>
        <begin position="337"/>
        <end position="417"/>
    </location>
</feature>
<feature type="region of interest" description="Disordered" evidence="17">
    <location>
        <begin position="1716"/>
        <end position="1794"/>
    </location>
</feature>
<organism evidence="21 22">
    <name type="scientific">Junco hyemalis</name>
    <name type="common">Dark-eyed junco</name>
    <dbReference type="NCBI Taxonomy" id="40217"/>
    <lineage>
        <taxon>Eukaryota</taxon>
        <taxon>Metazoa</taxon>
        <taxon>Chordata</taxon>
        <taxon>Craniata</taxon>
        <taxon>Vertebrata</taxon>
        <taxon>Euteleostomi</taxon>
        <taxon>Archelosauria</taxon>
        <taxon>Archosauria</taxon>
        <taxon>Dinosauria</taxon>
        <taxon>Saurischia</taxon>
        <taxon>Theropoda</taxon>
        <taxon>Coelurosauria</taxon>
        <taxon>Aves</taxon>
        <taxon>Neognathae</taxon>
        <taxon>Neoaves</taxon>
        <taxon>Telluraves</taxon>
        <taxon>Australaves</taxon>
        <taxon>Passeriformes</taxon>
        <taxon>Passerellidae</taxon>
        <taxon>Junco</taxon>
    </lineage>
</organism>
<feature type="compositionally biased region" description="Polar residues" evidence="17">
    <location>
        <begin position="1770"/>
        <end position="1782"/>
    </location>
</feature>
<feature type="domain" description="Ig-like" evidence="19">
    <location>
        <begin position="145"/>
        <end position="233"/>
    </location>
</feature>
<keyword evidence="6" id="KW-0130">Cell adhesion</keyword>
<dbReference type="FunFam" id="2.60.40.10:FF:000229">
    <property type="entry name" value="Down syndrome cell adhesion molecule homolog"/>
    <property type="match status" value="1"/>
</dbReference>
<keyword evidence="4" id="KW-0732">Signal</keyword>
<evidence type="ECO:0000256" key="10">
    <source>
        <dbReference type="ARBA" id="ARBA00023136"/>
    </source>
</evidence>
<dbReference type="GO" id="GO:0045202">
    <property type="term" value="C:synapse"/>
    <property type="evidence" value="ECO:0007669"/>
    <property type="project" value="UniProtKB-SubCell"/>
</dbReference>
<evidence type="ECO:0000256" key="3">
    <source>
        <dbReference type="ARBA" id="ARBA00022692"/>
    </source>
</evidence>
<evidence type="ECO:0000256" key="12">
    <source>
        <dbReference type="ARBA" id="ARBA00023180"/>
    </source>
</evidence>
<feature type="compositionally biased region" description="Polar residues" evidence="17">
    <location>
        <begin position="286"/>
        <end position="298"/>
    </location>
</feature>
<dbReference type="PROSITE" id="PS50835">
    <property type="entry name" value="IG_LIKE"/>
    <property type="match status" value="8"/>
</dbReference>
<dbReference type="GO" id="GO:0007156">
    <property type="term" value="P:homophilic cell adhesion via plasma membrane adhesion molecules"/>
    <property type="evidence" value="ECO:0007669"/>
    <property type="project" value="UniProtKB-ARBA"/>
</dbReference>
<dbReference type="FunFam" id="2.60.40.10:FF:000219">
    <property type="entry name" value="Down syndrome cell adhesion molecule homolog"/>
    <property type="match status" value="1"/>
</dbReference>
<keyword evidence="10 18" id="KW-0472">Membrane</keyword>
<feature type="domain" description="Fibronectin type-III" evidence="20">
    <location>
        <begin position="1201"/>
        <end position="1295"/>
    </location>
</feature>
<feature type="compositionally biased region" description="Pro residues" evidence="17">
    <location>
        <begin position="1735"/>
        <end position="1746"/>
    </location>
</feature>
<evidence type="ECO:0000256" key="4">
    <source>
        <dbReference type="ARBA" id="ARBA00022729"/>
    </source>
</evidence>
<name>A0A8C5NP57_JUNHY</name>
<dbReference type="PANTHER" id="PTHR44170">
    <property type="entry name" value="PROTEIN SIDEKICK"/>
    <property type="match status" value="1"/>
</dbReference>
<keyword evidence="12" id="KW-0325">Glycoprotein</keyword>